<accession>A0ACB8DDT3</accession>
<proteinExistence type="predicted"/>
<evidence type="ECO:0000313" key="1">
    <source>
        <dbReference type="EMBL" id="KAH7966190.1"/>
    </source>
</evidence>
<gene>
    <name evidence="1" type="ORF">HPB49_014228</name>
</gene>
<evidence type="ECO:0000313" key="2">
    <source>
        <dbReference type="Proteomes" id="UP000821865"/>
    </source>
</evidence>
<keyword evidence="2" id="KW-1185">Reference proteome</keyword>
<organism evidence="1 2">
    <name type="scientific">Dermacentor silvarum</name>
    <name type="common">Tick</name>
    <dbReference type="NCBI Taxonomy" id="543639"/>
    <lineage>
        <taxon>Eukaryota</taxon>
        <taxon>Metazoa</taxon>
        <taxon>Ecdysozoa</taxon>
        <taxon>Arthropoda</taxon>
        <taxon>Chelicerata</taxon>
        <taxon>Arachnida</taxon>
        <taxon>Acari</taxon>
        <taxon>Parasitiformes</taxon>
        <taxon>Ixodida</taxon>
        <taxon>Ixodoidea</taxon>
        <taxon>Ixodidae</taxon>
        <taxon>Rhipicephalinae</taxon>
        <taxon>Dermacentor</taxon>
    </lineage>
</organism>
<comment type="caution">
    <text evidence="1">The sequence shown here is derived from an EMBL/GenBank/DDBJ whole genome shotgun (WGS) entry which is preliminary data.</text>
</comment>
<name>A0ACB8DDT3_DERSI</name>
<protein>
    <submittedName>
        <fullName evidence="1">Uncharacterized protein</fullName>
    </submittedName>
</protein>
<reference evidence="1" key="1">
    <citation type="submission" date="2020-05" db="EMBL/GenBank/DDBJ databases">
        <title>Large-scale comparative analyses of tick genomes elucidate their genetic diversity and vector capacities.</title>
        <authorList>
            <person name="Jia N."/>
            <person name="Wang J."/>
            <person name="Shi W."/>
            <person name="Du L."/>
            <person name="Sun Y."/>
            <person name="Zhan W."/>
            <person name="Jiang J."/>
            <person name="Wang Q."/>
            <person name="Zhang B."/>
            <person name="Ji P."/>
            <person name="Sakyi L.B."/>
            <person name="Cui X."/>
            <person name="Yuan T."/>
            <person name="Jiang B."/>
            <person name="Yang W."/>
            <person name="Lam T.T.-Y."/>
            <person name="Chang Q."/>
            <person name="Ding S."/>
            <person name="Wang X."/>
            <person name="Zhu J."/>
            <person name="Ruan X."/>
            <person name="Zhao L."/>
            <person name="Wei J."/>
            <person name="Que T."/>
            <person name="Du C."/>
            <person name="Cheng J."/>
            <person name="Dai P."/>
            <person name="Han X."/>
            <person name="Huang E."/>
            <person name="Gao Y."/>
            <person name="Liu J."/>
            <person name="Shao H."/>
            <person name="Ye R."/>
            <person name="Li L."/>
            <person name="Wei W."/>
            <person name="Wang X."/>
            <person name="Wang C."/>
            <person name="Yang T."/>
            <person name="Huo Q."/>
            <person name="Li W."/>
            <person name="Guo W."/>
            <person name="Chen H."/>
            <person name="Zhou L."/>
            <person name="Ni X."/>
            <person name="Tian J."/>
            <person name="Zhou Y."/>
            <person name="Sheng Y."/>
            <person name="Liu T."/>
            <person name="Pan Y."/>
            <person name="Xia L."/>
            <person name="Li J."/>
            <person name="Zhao F."/>
            <person name="Cao W."/>
        </authorList>
    </citation>
    <scope>NUCLEOTIDE SEQUENCE</scope>
    <source>
        <strain evidence="1">Dsil-2018</strain>
    </source>
</reference>
<dbReference type="EMBL" id="CM023471">
    <property type="protein sequence ID" value="KAH7966190.1"/>
    <property type="molecule type" value="Genomic_DNA"/>
</dbReference>
<dbReference type="Proteomes" id="UP000821865">
    <property type="component" value="Chromosome 2"/>
</dbReference>
<sequence>MRVASQRSLRPSSTEVSSLRDARSSSIASSLQDTTSIKTASSLSDGSGVEVAAAIADSAVGDRPRRSFLQLSLAATVGIFALLATAALAFSVLWAGSAAFQEGIPSTLDATDGDQAVVDNRGPEVGAPPAPKPQIKYGFEDEPVHWGESVGEGLDLGANPEKVPNPRCGQFQFSFCSERKGGAYFDPTLASCLPISTEIVYVCNRSPNRFSSLHECRRSCVEAARPHRRCMATPQFSYCNRELTSSWWFSNGTHCEEWRFPLGMCPARGSSVFASARQCRENCLRPRDKLQCCHKPEPRVCAFGQLKYPYFAAVGFDGCFRCLEATASTLAGYQCLIGANRFDTMDACNSTCVDHDGNE</sequence>